<name>A0AAD9UMX8_9APIC</name>
<dbReference type="EMBL" id="JALLKP010000005">
    <property type="protein sequence ID" value="KAK2195177.1"/>
    <property type="molecule type" value="Genomic_DNA"/>
</dbReference>
<keyword evidence="3" id="KW-1185">Reference proteome</keyword>
<evidence type="ECO:0000313" key="2">
    <source>
        <dbReference type="EMBL" id="KAK2195177.1"/>
    </source>
</evidence>
<dbReference type="RefSeq" id="XP_067802020.1">
    <property type="nucleotide sequence ID" value="XM_067948489.1"/>
</dbReference>
<dbReference type="AlphaFoldDB" id="A0AAD9UMX8"/>
<gene>
    <name evidence="2" type="ORF">BdWA1_003479</name>
</gene>
<dbReference type="KEGG" id="bdw:94337776"/>
<accession>A0AAD9UMX8</accession>
<organism evidence="2 3">
    <name type="scientific">Babesia duncani</name>
    <dbReference type="NCBI Taxonomy" id="323732"/>
    <lineage>
        <taxon>Eukaryota</taxon>
        <taxon>Sar</taxon>
        <taxon>Alveolata</taxon>
        <taxon>Apicomplexa</taxon>
        <taxon>Aconoidasida</taxon>
        <taxon>Piroplasmida</taxon>
        <taxon>Babesiidae</taxon>
        <taxon>Babesia</taxon>
    </lineage>
</organism>
<evidence type="ECO:0000256" key="1">
    <source>
        <dbReference type="SAM" id="Coils"/>
    </source>
</evidence>
<feature type="coiled-coil region" evidence="1">
    <location>
        <begin position="112"/>
        <end position="139"/>
    </location>
</feature>
<comment type="caution">
    <text evidence="2">The sequence shown here is derived from an EMBL/GenBank/DDBJ whole genome shotgun (WGS) entry which is preliminary data.</text>
</comment>
<evidence type="ECO:0000313" key="3">
    <source>
        <dbReference type="Proteomes" id="UP001214638"/>
    </source>
</evidence>
<sequence>MFESNFQLNDTTTLSNTESEAVYENLIQTLSTIDQFWLHVLDHISRNIADLNEKVTRNSITTREEYERVAEKIVESKDVLAQFSQRLAVIPIIKEQITQVTARMSEARRSLGEDLKMRIKALEAGKMQLKEKLEIELETVIAKIDALPIKEKVKNKSQSSEIANQGY</sequence>
<proteinExistence type="predicted"/>
<keyword evidence="1" id="KW-0175">Coiled coil</keyword>
<reference evidence="2" key="1">
    <citation type="journal article" date="2023" name="Nat. Microbiol.">
        <title>Babesia duncani multi-omics identifies virulence factors and drug targets.</title>
        <authorList>
            <person name="Singh P."/>
            <person name="Lonardi S."/>
            <person name="Liang Q."/>
            <person name="Vydyam P."/>
            <person name="Khabirova E."/>
            <person name="Fang T."/>
            <person name="Gihaz S."/>
            <person name="Thekkiniath J."/>
            <person name="Munshi M."/>
            <person name="Abel S."/>
            <person name="Ciampossin L."/>
            <person name="Batugedara G."/>
            <person name="Gupta M."/>
            <person name="Lu X.M."/>
            <person name="Lenz T."/>
            <person name="Chakravarty S."/>
            <person name="Cornillot E."/>
            <person name="Hu Y."/>
            <person name="Ma W."/>
            <person name="Gonzalez L.M."/>
            <person name="Sanchez S."/>
            <person name="Estrada K."/>
            <person name="Sanchez-Flores A."/>
            <person name="Montero E."/>
            <person name="Harb O.S."/>
            <person name="Le Roch K.G."/>
            <person name="Mamoun C.B."/>
        </authorList>
    </citation>
    <scope>NUCLEOTIDE SEQUENCE</scope>
    <source>
        <strain evidence="2">WA1</strain>
    </source>
</reference>
<dbReference type="GeneID" id="94337776"/>
<protein>
    <submittedName>
        <fullName evidence="2">Uncharacterized protein</fullName>
    </submittedName>
</protein>
<dbReference type="Proteomes" id="UP001214638">
    <property type="component" value="Unassembled WGS sequence"/>
</dbReference>